<accession>A0ACC0YW99</accession>
<dbReference type="EMBL" id="CM047739">
    <property type="protein sequence ID" value="KAJ0042004.1"/>
    <property type="molecule type" value="Genomic_DNA"/>
</dbReference>
<dbReference type="Proteomes" id="UP001163603">
    <property type="component" value="Chromosome 4"/>
</dbReference>
<keyword evidence="2" id="KW-1185">Reference proteome</keyword>
<organism evidence="1 2">
    <name type="scientific">Pistacia integerrima</name>
    <dbReference type="NCBI Taxonomy" id="434235"/>
    <lineage>
        <taxon>Eukaryota</taxon>
        <taxon>Viridiplantae</taxon>
        <taxon>Streptophyta</taxon>
        <taxon>Embryophyta</taxon>
        <taxon>Tracheophyta</taxon>
        <taxon>Spermatophyta</taxon>
        <taxon>Magnoliopsida</taxon>
        <taxon>eudicotyledons</taxon>
        <taxon>Gunneridae</taxon>
        <taxon>Pentapetalae</taxon>
        <taxon>rosids</taxon>
        <taxon>malvids</taxon>
        <taxon>Sapindales</taxon>
        <taxon>Anacardiaceae</taxon>
        <taxon>Pistacia</taxon>
    </lineage>
</organism>
<reference evidence="2" key="1">
    <citation type="journal article" date="2023" name="G3 (Bethesda)">
        <title>Genome assembly and association tests identify interacting loci associated with vigor, precocity, and sex in interspecific pistachio rootstocks.</title>
        <authorList>
            <person name="Palmer W."/>
            <person name="Jacygrad E."/>
            <person name="Sagayaradj S."/>
            <person name="Cavanaugh K."/>
            <person name="Han R."/>
            <person name="Bertier L."/>
            <person name="Beede B."/>
            <person name="Kafkas S."/>
            <person name="Golino D."/>
            <person name="Preece J."/>
            <person name="Michelmore R."/>
        </authorList>
    </citation>
    <scope>NUCLEOTIDE SEQUENCE [LARGE SCALE GENOMIC DNA]</scope>
</reference>
<sequence length="54" mass="6229">MAGRIACFSCINKCGYIIKFPEMESKLKANQWRRPLVVLLWGVLSTILKLVEEM</sequence>
<evidence type="ECO:0000313" key="1">
    <source>
        <dbReference type="EMBL" id="KAJ0042004.1"/>
    </source>
</evidence>
<gene>
    <name evidence="1" type="ORF">Pint_17748</name>
</gene>
<protein>
    <submittedName>
        <fullName evidence="1">Uncharacterized protein</fullName>
    </submittedName>
</protein>
<proteinExistence type="predicted"/>
<name>A0ACC0YW99_9ROSI</name>
<evidence type="ECO:0000313" key="2">
    <source>
        <dbReference type="Proteomes" id="UP001163603"/>
    </source>
</evidence>
<comment type="caution">
    <text evidence="1">The sequence shown here is derived from an EMBL/GenBank/DDBJ whole genome shotgun (WGS) entry which is preliminary data.</text>
</comment>